<feature type="binding site" evidence="8">
    <location>
        <begin position="203"/>
        <end position="205"/>
    </location>
    <ligand>
        <name>ATP</name>
        <dbReference type="ChEBI" id="CHEBI:30616"/>
    </ligand>
</feature>
<feature type="active site" evidence="8">
    <location>
        <position position="38"/>
    </location>
</feature>
<comment type="caution">
    <text evidence="9">The sequence shown here is derived from an EMBL/GenBank/DDBJ whole genome shotgun (WGS) entry which is preliminary data.</text>
</comment>
<feature type="binding site" evidence="8">
    <location>
        <begin position="114"/>
        <end position="117"/>
    </location>
    <ligand>
        <name>ATP</name>
        <dbReference type="ChEBI" id="CHEBI:30616"/>
    </ligand>
</feature>
<evidence type="ECO:0000256" key="2">
    <source>
        <dbReference type="ARBA" id="ARBA00022598"/>
    </source>
</evidence>
<keyword evidence="3 8" id="KW-0479">Metal-binding</keyword>
<dbReference type="PANTHER" id="PTHR43210">
    <property type="entry name" value="DETHIOBIOTIN SYNTHETASE"/>
    <property type="match status" value="1"/>
</dbReference>
<evidence type="ECO:0000256" key="3">
    <source>
        <dbReference type="ARBA" id="ARBA00022723"/>
    </source>
</evidence>
<keyword evidence="5 8" id="KW-0093">Biotin biosynthesis</keyword>
<evidence type="ECO:0000256" key="4">
    <source>
        <dbReference type="ARBA" id="ARBA00022741"/>
    </source>
</evidence>
<protein>
    <recommendedName>
        <fullName evidence="8">ATP-dependent dethiobiotin synthetase BioD</fullName>
        <ecNumber evidence="8">6.3.3.3</ecNumber>
    </recommendedName>
    <alternativeName>
        <fullName evidence="8">DTB synthetase</fullName>
        <shortName evidence="8">DTBS</shortName>
    </alternativeName>
    <alternativeName>
        <fullName evidence="8">Dethiobiotin synthase</fullName>
    </alternativeName>
</protein>
<comment type="pathway">
    <text evidence="8">Cofactor biosynthesis; biotin biosynthesis; biotin from 7,8-diaminononanoate: step 1/2.</text>
</comment>
<name>A0A177MBG8_METMH</name>
<comment type="subcellular location">
    <subcellularLocation>
        <location evidence="8">Cytoplasm</location>
    </subcellularLocation>
</comment>
<evidence type="ECO:0000256" key="7">
    <source>
        <dbReference type="ARBA" id="ARBA00022842"/>
    </source>
</evidence>
<evidence type="ECO:0000313" key="10">
    <source>
        <dbReference type="Proteomes" id="UP000077763"/>
    </source>
</evidence>
<dbReference type="GO" id="GO:0005524">
    <property type="term" value="F:ATP binding"/>
    <property type="evidence" value="ECO:0007669"/>
    <property type="project" value="UniProtKB-UniRule"/>
</dbReference>
<dbReference type="SUPFAM" id="SSF52540">
    <property type="entry name" value="P-loop containing nucleoside triphosphate hydrolases"/>
    <property type="match status" value="1"/>
</dbReference>
<evidence type="ECO:0000256" key="5">
    <source>
        <dbReference type="ARBA" id="ARBA00022756"/>
    </source>
</evidence>
<keyword evidence="2 8" id="KW-0436">Ligase</keyword>
<keyword evidence="7 8" id="KW-0460">Magnesium</keyword>
<dbReference type="EMBL" id="LUUH01000061">
    <property type="protein sequence ID" value="OAI02663.1"/>
    <property type="molecule type" value="Genomic_DNA"/>
</dbReference>
<comment type="similarity">
    <text evidence="8">Belongs to the dethiobiotin synthetase family.</text>
</comment>
<dbReference type="PIRSF" id="PIRSF006755">
    <property type="entry name" value="DTB_synth"/>
    <property type="match status" value="1"/>
</dbReference>
<dbReference type="GO" id="GO:0004141">
    <property type="term" value="F:dethiobiotin synthase activity"/>
    <property type="evidence" value="ECO:0007669"/>
    <property type="project" value="UniProtKB-UniRule"/>
</dbReference>
<dbReference type="Pfam" id="PF13500">
    <property type="entry name" value="AAA_26"/>
    <property type="match status" value="1"/>
</dbReference>
<evidence type="ECO:0000256" key="8">
    <source>
        <dbReference type="HAMAP-Rule" id="MF_00336"/>
    </source>
</evidence>
<feature type="binding site" evidence="8">
    <location>
        <position position="114"/>
    </location>
    <ligand>
        <name>Mg(2+)</name>
        <dbReference type="ChEBI" id="CHEBI:18420"/>
    </ligand>
</feature>
<dbReference type="AlphaFoldDB" id="A0A177MBG8"/>
<feature type="binding site" evidence="8">
    <location>
        <position position="55"/>
    </location>
    <ligand>
        <name>Mg(2+)</name>
        <dbReference type="ChEBI" id="CHEBI:18420"/>
    </ligand>
</feature>
<comment type="catalytic activity">
    <reaction evidence="8">
        <text>(7R,8S)-7,8-diammoniononanoate + CO2 + ATP = (4R,5S)-dethiobiotin + ADP + phosphate + 3 H(+)</text>
        <dbReference type="Rhea" id="RHEA:15805"/>
        <dbReference type="ChEBI" id="CHEBI:15378"/>
        <dbReference type="ChEBI" id="CHEBI:16526"/>
        <dbReference type="ChEBI" id="CHEBI:30616"/>
        <dbReference type="ChEBI" id="CHEBI:43474"/>
        <dbReference type="ChEBI" id="CHEBI:149469"/>
        <dbReference type="ChEBI" id="CHEBI:149473"/>
        <dbReference type="ChEBI" id="CHEBI:456216"/>
        <dbReference type="EC" id="6.3.3.3"/>
    </reaction>
</comment>
<dbReference type="InterPro" id="IPR004472">
    <property type="entry name" value="DTB_synth_BioD"/>
</dbReference>
<reference evidence="9 10" key="1">
    <citation type="submission" date="2016-03" db="EMBL/GenBank/DDBJ databases">
        <authorList>
            <person name="Ploux O."/>
        </authorList>
    </citation>
    <scope>NUCLEOTIDE SEQUENCE [LARGE SCALE GENOMIC DNA]</scope>
    <source>
        <strain evidence="9 10">R-45371</strain>
    </source>
</reference>
<dbReference type="InterPro" id="IPR027417">
    <property type="entry name" value="P-loop_NTPase"/>
</dbReference>
<dbReference type="HAMAP" id="MF_00336">
    <property type="entry name" value="BioD"/>
    <property type="match status" value="1"/>
</dbReference>
<comment type="function">
    <text evidence="8">Catalyzes a mechanistically unusual reaction, the ATP-dependent insertion of CO2 between the N7 and N8 nitrogen atoms of 7,8-diaminopelargonic acid (DAPA, also called 7,8-diammoniononanoate) to form a ureido ring.</text>
</comment>
<feature type="binding site" evidence="8">
    <location>
        <begin position="174"/>
        <end position="175"/>
    </location>
    <ligand>
        <name>ATP</name>
        <dbReference type="ChEBI" id="CHEBI:30616"/>
    </ligand>
</feature>
<dbReference type="Gene3D" id="3.40.50.300">
    <property type="entry name" value="P-loop containing nucleotide triphosphate hydrolases"/>
    <property type="match status" value="1"/>
</dbReference>
<feature type="binding site" evidence="8">
    <location>
        <position position="55"/>
    </location>
    <ligand>
        <name>ATP</name>
        <dbReference type="ChEBI" id="CHEBI:30616"/>
    </ligand>
</feature>
<feature type="binding site" evidence="8">
    <location>
        <position position="17"/>
    </location>
    <ligand>
        <name>Mg(2+)</name>
        <dbReference type="ChEBI" id="CHEBI:18420"/>
    </ligand>
</feature>
<dbReference type="GO" id="GO:0005829">
    <property type="term" value="C:cytosol"/>
    <property type="evidence" value="ECO:0007669"/>
    <property type="project" value="TreeGrafter"/>
</dbReference>
<organism evidence="9 10">
    <name type="scientific">Methylomonas methanica</name>
    <dbReference type="NCBI Taxonomy" id="421"/>
    <lineage>
        <taxon>Bacteria</taxon>
        <taxon>Pseudomonadati</taxon>
        <taxon>Pseudomonadota</taxon>
        <taxon>Gammaproteobacteria</taxon>
        <taxon>Methylococcales</taxon>
        <taxon>Methylococcaceae</taxon>
        <taxon>Methylomonas</taxon>
    </lineage>
</organism>
<evidence type="ECO:0000256" key="6">
    <source>
        <dbReference type="ARBA" id="ARBA00022840"/>
    </source>
</evidence>
<dbReference type="NCBIfam" id="TIGR00347">
    <property type="entry name" value="bioD"/>
    <property type="match status" value="1"/>
</dbReference>
<dbReference type="RefSeq" id="WP_064037089.1">
    <property type="nucleotide sequence ID" value="NZ_LUUH01000061.1"/>
</dbReference>
<dbReference type="PANTHER" id="PTHR43210:SF5">
    <property type="entry name" value="DETHIOBIOTIN SYNTHETASE"/>
    <property type="match status" value="1"/>
</dbReference>
<dbReference type="GO" id="GO:0042803">
    <property type="term" value="F:protein homodimerization activity"/>
    <property type="evidence" value="ECO:0007669"/>
    <property type="project" value="UniProtKB-ARBA"/>
</dbReference>
<comment type="caution">
    <text evidence="8">Lacks conserved residue(s) required for the propagation of feature annotation.</text>
</comment>
<dbReference type="CDD" id="cd03109">
    <property type="entry name" value="DTBS"/>
    <property type="match status" value="1"/>
</dbReference>
<comment type="cofactor">
    <cofactor evidence="8">
        <name>Mg(2+)</name>
        <dbReference type="ChEBI" id="CHEBI:18420"/>
    </cofactor>
</comment>
<proteinExistence type="inferred from homology"/>
<keyword evidence="6 8" id="KW-0067">ATP-binding</keyword>
<sequence>MKAGFFVTGTDTDVGKTWTTIALMRWFQMQGLSAVGMKPVAAGCEWQDGMLKNSDALLMQQYASVPLEYRQINPYAFEAAISPHLASGDVEVSMDVISNGFIRLQQLAEVVLVEGAGGWYSPLSSVLDNAGLAQVLRLPVILVVGVRLGCINHARLTMSAIRQAGLPCAGWVAVQIDPKMPGFDGNLAFLREVIEAPLLGVLPFLAAADFELLATNLSLPNWQKVDVHQKK</sequence>
<dbReference type="FunFam" id="3.40.50.300:FF:000292">
    <property type="entry name" value="ATP-dependent dethiobiotin synthetase BioD"/>
    <property type="match status" value="1"/>
</dbReference>
<accession>A0A177MBG8</accession>
<dbReference type="GO" id="GO:0009102">
    <property type="term" value="P:biotin biosynthetic process"/>
    <property type="evidence" value="ECO:0007669"/>
    <property type="project" value="UniProtKB-UniRule"/>
</dbReference>
<keyword evidence="1 8" id="KW-0963">Cytoplasm</keyword>
<dbReference type="GO" id="GO:0000287">
    <property type="term" value="F:magnesium ion binding"/>
    <property type="evidence" value="ECO:0007669"/>
    <property type="project" value="UniProtKB-UniRule"/>
</dbReference>
<comment type="subunit">
    <text evidence="8">Homodimer.</text>
</comment>
<gene>
    <name evidence="8" type="primary">bioD</name>
    <name evidence="9" type="ORF">A1353_15565</name>
</gene>
<keyword evidence="4 8" id="KW-0547">Nucleotide-binding</keyword>
<evidence type="ECO:0000313" key="9">
    <source>
        <dbReference type="EMBL" id="OAI02663.1"/>
    </source>
</evidence>
<evidence type="ECO:0000256" key="1">
    <source>
        <dbReference type="ARBA" id="ARBA00022490"/>
    </source>
</evidence>
<dbReference type="UniPathway" id="UPA00078">
    <property type="reaction ID" value="UER00161"/>
</dbReference>
<dbReference type="Proteomes" id="UP000077763">
    <property type="component" value="Unassembled WGS sequence"/>
</dbReference>
<dbReference type="EC" id="6.3.3.3" evidence="8"/>